<dbReference type="Proteomes" id="UP000299102">
    <property type="component" value="Unassembled WGS sequence"/>
</dbReference>
<reference evidence="1 2" key="1">
    <citation type="journal article" date="2019" name="Commun. Biol.">
        <title>The bagworm genome reveals a unique fibroin gene that provides high tensile strength.</title>
        <authorList>
            <person name="Kono N."/>
            <person name="Nakamura H."/>
            <person name="Ohtoshi R."/>
            <person name="Tomita M."/>
            <person name="Numata K."/>
            <person name="Arakawa K."/>
        </authorList>
    </citation>
    <scope>NUCLEOTIDE SEQUENCE [LARGE SCALE GENOMIC DNA]</scope>
</reference>
<accession>A0A4C2A187</accession>
<name>A0A4C2A187_EUMVA</name>
<evidence type="ECO:0000313" key="1">
    <source>
        <dbReference type="EMBL" id="GBP94701.1"/>
    </source>
</evidence>
<comment type="caution">
    <text evidence="1">The sequence shown here is derived from an EMBL/GenBank/DDBJ whole genome shotgun (WGS) entry which is preliminary data.</text>
</comment>
<organism evidence="1 2">
    <name type="scientific">Eumeta variegata</name>
    <name type="common">Bagworm moth</name>
    <name type="synonym">Eumeta japonica</name>
    <dbReference type="NCBI Taxonomy" id="151549"/>
    <lineage>
        <taxon>Eukaryota</taxon>
        <taxon>Metazoa</taxon>
        <taxon>Ecdysozoa</taxon>
        <taxon>Arthropoda</taxon>
        <taxon>Hexapoda</taxon>
        <taxon>Insecta</taxon>
        <taxon>Pterygota</taxon>
        <taxon>Neoptera</taxon>
        <taxon>Endopterygota</taxon>
        <taxon>Lepidoptera</taxon>
        <taxon>Glossata</taxon>
        <taxon>Ditrysia</taxon>
        <taxon>Tineoidea</taxon>
        <taxon>Psychidae</taxon>
        <taxon>Oiketicinae</taxon>
        <taxon>Eumeta</taxon>
    </lineage>
</organism>
<sequence>METGSESGLISQILHGAIVEASSPTISFWTRVLELNPSLVHGWGGVDIRHGNGATAFGLNVEDLMCFQGPK</sequence>
<keyword evidence="2" id="KW-1185">Reference proteome</keyword>
<proteinExistence type="predicted"/>
<dbReference type="AlphaFoldDB" id="A0A4C2A187"/>
<protein>
    <submittedName>
        <fullName evidence="1">Uncharacterized protein</fullName>
    </submittedName>
</protein>
<evidence type="ECO:0000313" key="2">
    <source>
        <dbReference type="Proteomes" id="UP000299102"/>
    </source>
</evidence>
<dbReference type="EMBL" id="BGZK01002537">
    <property type="protein sequence ID" value="GBP94701.1"/>
    <property type="molecule type" value="Genomic_DNA"/>
</dbReference>
<gene>
    <name evidence="1" type="ORF">EVAR_66154_1</name>
</gene>